<gene>
    <name evidence="1" type="ORF">OVA965_LOCUS36374</name>
    <name evidence="2" type="ORF">TMI583_LOCUS37385</name>
</gene>
<proteinExistence type="predicted"/>
<accession>A0A8S2FJV6</accession>
<feature type="non-terminal residue" evidence="1">
    <location>
        <position position="152"/>
    </location>
</feature>
<dbReference type="Proteomes" id="UP000677228">
    <property type="component" value="Unassembled WGS sequence"/>
</dbReference>
<evidence type="ECO:0000313" key="2">
    <source>
        <dbReference type="EMBL" id="CAF4277770.1"/>
    </source>
</evidence>
<protein>
    <submittedName>
        <fullName evidence="1">Uncharacterized protein</fullName>
    </submittedName>
</protein>
<organism evidence="1 3">
    <name type="scientific">Didymodactylos carnosus</name>
    <dbReference type="NCBI Taxonomy" id="1234261"/>
    <lineage>
        <taxon>Eukaryota</taxon>
        <taxon>Metazoa</taxon>
        <taxon>Spiralia</taxon>
        <taxon>Gnathifera</taxon>
        <taxon>Rotifera</taxon>
        <taxon>Eurotatoria</taxon>
        <taxon>Bdelloidea</taxon>
        <taxon>Philodinida</taxon>
        <taxon>Philodinidae</taxon>
        <taxon>Didymodactylos</taxon>
    </lineage>
</organism>
<feature type="non-terminal residue" evidence="1">
    <location>
        <position position="1"/>
    </location>
</feature>
<dbReference type="EMBL" id="CAJOBA010054794">
    <property type="protein sequence ID" value="CAF4277770.1"/>
    <property type="molecule type" value="Genomic_DNA"/>
</dbReference>
<dbReference type="Proteomes" id="UP000682733">
    <property type="component" value="Unassembled WGS sequence"/>
</dbReference>
<dbReference type="AlphaFoldDB" id="A0A8S2FJV6"/>
<dbReference type="EMBL" id="CAJNOK010032841">
    <property type="protein sequence ID" value="CAF1488243.1"/>
    <property type="molecule type" value="Genomic_DNA"/>
</dbReference>
<comment type="caution">
    <text evidence="1">The sequence shown here is derived from an EMBL/GenBank/DDBJ whole genome shotgun (WGS) entry which is preliminary data.</text>
</comment>
<evidence type="ECO:0000313" key="3">
    <source>
        <dbReference type="Proteomes" id="UP000677228"/>
    </source>
</evidence>
<name>A0A8S2FJV6_9BILA</name>
<reference evidence="1" key="1">
    <citation type="submission" date="2021-02" db="EMBL/GenBank/DDBJ databases">
        <authorList>
            <person name="Nowell W R."/>
        </authorList>
    </citation>
    <scope>NUCLEOTIDE SEQUENCE</scope>
</reference>
<sequence length="152" mass="17362">RCAQKAADFTAFDLAHYIDQCFYTMTKTVKNDESALIRSAASCRLDLRRWGAKEDNYYVATEDENPTWMIPTQSSPCVLLFHDESTFRSDDIANKRWFFGDEAPFHSKGRGRNNMVSGYLVQHPSGPIFSLNEKGYTNAIRKYPQLGIGYAK</sequence>
<evidence type="ECO:0000313" key="1">
    <source>
        <dbReference type="EMBL" id="CAF1488243.1"/>
    </source>
</evidence>